<feature type="region of interest" description="Disordered" evidence="1">
    <location>
        <begin position="679"/>
        <end position="714"/>
    </location>
</feature>
<reference evidence="3" key="2">
    <citation type="submission" date="2025-09" db="UniProtKB">
        <authorList>
            <consortium name="Ensembl"/>
        </authorList>
    </citation>
    <scope>IDENTIFICATION</scope>
</reference>
<sequence>MPGLINQSSHCPLLLTASEVTSCVSGYALGMTASLTYRNLQAQPCKGLFIFPLDEGTTVVGFEARRAGVGIWSRAGVALGGLGNGVFCGCDTLIRLCLSAGRIVMDEDLERIAFVANLGTIPPLESVSIFISTSSELQTLPSGAVRVLLPAVCVPRVPQPSLENTSICWGSPHRQGQAVYGAARDAHTHHPPFLPLCGVLWPSLTTPWSLHAGVESPTHEIRADADPTARSAKSIVITLANRHTFDRPVEILIHPSEPHMPHILMERGDMTPAEYEQHLKGKNDFIKGTKKDPSAEKKVREIIRKRLHKDIPHHPVVMLNFCPELSAAPADLQKAAGEFIFLVDCSGSSTSIGRAKDALLVALKSLMPACLFNIITFGSAFKILFPASRTYCESLAVACESIRRMHADTGSPNVLSPLKWIVRQPIRRGHPRLLFLLSHGAVGNTGMVLELLRNHACSTRCYSFGIGPHACRRLVQGAAAVSGGIAEFLAEGERLQPKVGLHKAMAPVLSDVLVEWVFPESTEVLVSPLSPSCLFPGDRLVGYSIICDTSLYVSKAETRISPPGQIGREPLGPECLRDTLQVCPSRGVKLSIFAFPSPSLPPHASPPPGSAVWAPAGPPCCSRAVCPPATAPRPHQHLTWLWDGVQGCSMPACSPHPTAGALGSRVTWERDLGGVAAQHPSFTFETETSSDWEPQDWDSGATRGSPRSPRSSCKAVVKGLRGGEPMQWEITFDLPALLRERDGQEEGEEDVWSETFHQLAARAVIRDLELLAERERDIEHGNGASASCSTIEPWNIPGWKGPHWIKGSHHQPTPTMPTSHDAAVLPSLQIRMSPGCHPAAPRCPPAGRGPFGGWESPLSLHGMRVVGISELLVLLQVSLQLACGAFLMNSAFCEAVSIPMEKLRWTSPFSCHRLQHSTDVQTLLLDVELQKQTEPEGMLWATAVALAWLEHSSASHFTEWELVAAKASLWLGEQDFPQGCSLAAVKSAAQQLFVLLRHWDENLEFNLLCYNPGSV</sequence>
<dbReference type="InterPro" id="IPR052627">
    <property type="entry name" value="VWA_domain-containing"/>
</dbReference>
<evidence type="ECO:0000256" key="1">
    <source>
        <dbReference type="SAM" id="MobiDB-lite"/>
    </source>
</evidence>
<dbReference type="InterPro" id="IPR013694">
    <property type="entry name" value="VIT"/>
</dbReference>
<feature type="domain" description="VIT" evidence="2">
    <location>
        <begin position="1"/>
        <end position="135"/>
    </location>
</feature>
<evidence type="ECO:0000313" key="3">
    <source>
        <dbReference type="Ensembl" id="ENSPSTP00000001767.1"/>
    </source>
</evidence>
<dbReference type="PROSITE" id="PS51468">
    <property type="entry name" value="VIT"/>
    <property type="match status" value="1"/>
</dbReference>
<dbReference type="InterPro" id="IPR036465">
    <property type="entry name" value="vWFA_dom_sf"/>
</dbReference>
<dbReference type="PANTHER" id="PTHR46299">
    <property type="entry name" value="VON WILLEBRAND FACTOR A DOMAIN-CONTAINING PROTEIN 5B2-RELATED"/>
    <property type="match status" value="1"/>
</dbReference>
<dbReference type="Proteomes" id="UP000694428">
    <property type="component" value="Unplaced"/>
</dbReference>
<dbReference type="PANTHER" id="PTHR46299:SF1">
    <property type="entry name" value="VON WILLEBRAND FACTOR A DOMAIN-CONTAINING PROTEIN 5B1"/>
    <property type="match status" value="1"/>
</dbReference>
<accession>A0A8C9ELK9</accession>
<dbReference type="SUPFAM" id="SSF53300">
    <property type="entry name" value="vWA-like"/>
    <property type="match status" value="1"/>
</dbReference>
<dbReference type="Pfam" id="PF13757">
    <property type="entry name" value="VIT_2"/>
    <property type="match status" value="1"/>
</dbReference>
<dbReference type="AlphaFoldDB" id="A0A8C9ELK9"/>
<protein>
    <submittedName>
        <fullName evidence="3">von Willebrand factor A domain containing 5B1</fullName>
    </submittedName>
</protein>
<dbReference type="InterPro" id="IPR002035">
    <property type="entry name" value="VWF_A"/>
</dbReference>
<proteinExistence type="predicted"/>
<keyword evidence="4" id="KW-1185">Reference proteome</keyword>
<organism evidence="3 4">
    <name type="scientific">Pavo cristatus</name>
    <name type="common">Indian peafowl</name>
    <name type="synonym">Blue peafowl</name>
    <dbReference type="NCBI Taxonomy" id="9049"/>
    <lineage>
        <taxon>Eukaryota</taxon>
        <taxon>Metazoa</taxon>
        <taxon>Chordata</taxon>
        <taxon>Craniata</taxon>
        <taxon>Vertebrata</taxon>
        <taxon>Euteleostomi</taxon>
        <taxon>Archelosauria</taxon>
        <taxon>Archosauria</taxon>
        <taxon>Dinosauria</taxon>
        <taxon>Saurischia</taxon>
        <taxon>Theropoda</taxon>
        <taxon>Coelurosauria</taxon>
        <taxon>Aves</taxon>
        <taxon>Neognathae</taxon>
        <taxon>Galloanserae</taxon>
        <taxon>Galliformes</taxon>
        <taxon>Phasianidae</taxon>
        <taxon>Phasianinae</taxon>
        <taxon>Pavo</taxon>
    </lineage>
</organism>
<reference evidence="3" key="1">
    <citation type="submission" date="2025-08" db="UniProtKB">
        <authorList>
            <consortium name="Ensembl"/>
        </authorList>
    </citation>
    <scope>IDENTIFICATION</scope>
</reference>
<name>A0A8C9ELK9_PAVCR</name>
<evidence type="ECO:0000313" key="4">
    <source>
        <dbReference type="Proteomes" id="UP000694428"/>
    </source>
</evidence>
<dbReference type="Gene3D" id="3.40.50.410">
    <property type="entry name" value="von Willebrand factor, type A domain"/>
    <property type="match status" value="1"/>
</dbReference>
<evidence type="ECO:0000259" key="2">
    <source>
        <dbReference type="PROSITE" id="PS51468"/>
    </source>
</evidence>
<dbReference type="Pfam" id="PF13768">
    <property type="entry name" value="VWA_3"/>
    <property type="match status" value="1"/>
</dbReference>
<dbReference type="Ensembl" id="ENSPSTT00000001866.1">
    <property type="protein sequence ID" value="ENSPSTP00000001767.1"/>
    <property type="gene ID" value="ENSPSTG00000001254.1"/>
</dbReference>